<dbReference type="EMBL" id="FRCZ01000004">
    <property type="protein sequence ID" value="SHN18428.1"/>
    <property type="molecule type" value="Genomic_DNA"/>
</dbReference>
<protein>
    <submittedName>
        <fullName evidence="2">Putative zinc-or iron-chelating domain-containing protein</fullName>
    </submittedName>
</protein>
<dbReference type="InterPro" id="IPR005358">
    <property type="entry name" value="Puta_zinc/iron-chelating_dom"/>
</dbReference>
<feature type="coiled-coil region" evidence="1">
    <location>
        <begin position="19"/>
        <end position="82"/>
    </location>
</feature>
<evidence type="ECO:0000313" key="2">
    <source>
        <dbReference type="EMBL" id="SHN18428.1"/>
    </source>
</evidence>
<dbReference type="STRING" id="1027249.SAMN05216179_2347"/>
<name>A0A1M7PMG3_9BACI</name>
<accession>A0A1M7PMG3</accession>
<dbReference type="Proteomes" id="UP000184184">
    <property type="component" value="Unassembled WGS sequence"/>
</dbReference>
<dbReference type="AlphaFoldDB" id="A0A1M7PMG3"/>
<evidence type="ECO:0000313" key="3">
    <source>
        <dbReference type="Proteomes" id="UP000184184"/>
    </source>
</evidence>
<keyword evidence="1" id="KW-0175">Coiled coil</keyword>
<proteinExistence type="predicted"/>
<keyword evidence="3" id="KW-1185">Reference proteome</keyword>
<evidence type="ECO:0000256" key="1">
    <source>
        <dbReference type="SAM" id="Coils"/>
    </source>
</evidence>
<dbReference type="Pfam" id="PF03692">
    <property type="entry name" value="CxxCxxCC"/>
    <property type="match status" value="1"/>
</dbReference>
<sequence>MKADVQIQSLEIGDFRMRYMDYQEVIDKCQQLNEKYQIEEEKFYSVIENLANTDLSTDQKLIASYQQLLQVVSNEIKAIEKMVDLQPTCQMGCAFCCYFPIVINEMEAKIMKASMKQFPEERQQALQKHFNDYYKTYKSELQQVNAVDEVDDDFKYSYKKKMLPCVMLDTKENKCLAYEIRPIPCRTYVNYITPKVCEVNLMPKETISYEFFYQEYMGALNEFLQYLYEEEDTGMVTYPDDLYREDLLINWMKDVQLHS</sequence>
<gene>
    <name evidence="2" type="ORF">SAMN05216179_2347</name>
</gene>
<reference evidence="2 3" key="1">
    <citation type="submission" date="2016-11" db="EMBL/GenBank/DDBJ databases">
        <authorList>
            <person name="Jaros S."/>
            <person name="Januszkiewicz K."/>
            <person name="Wedrychowicz H."/>
        </authorList>
    </citation>
    <scope>NUCLEOTIDE SEQUENCE [LARGE SCALE GENOMIC DNA]</scope>
    <source>
        <strain evidence="2 3">CGMCC 1.10681</strain>
    </source>
</reference>
<organism evidence="2 3">
    <name type="scientific">Gracilibacillus kekensis</name>
    <dbReference type="NCBI Taxonomy" id="1027249"/>
    <lineage>
        <taxon>Bacteria</taxon>
        <taxon>Bacillati</taxon>
        <taxon>Bacillota</taxon>
        <taxon>Bacilli</taxon>
        <taxon>Bacillales</taxon>
        <taxon>Bacillaceae</taxon>
        <taxon>Gracilibacillus</taxon>
    </lineage>
</organism>